<accession>A0AAI9UGQ9</accession>
<evidence type="ECO:0000313" key="1">
    <source>
        <dbReference type="EMBL" id="KAK1458119.1"/>
    </source>
</evidence>
<protein>
    <submittedName>
        <fullName evidence="1">Uncharacterized protein</fullName>
    </submittedName>
</protein>
<dbReference type="EMBL" id="MLGG01000014">
    <property type="protein sequence ID" value="KAK1458119.1"/>
    <property type="molecule type" value="Genomic_DNA"/>
</dbReference>
<proteinExistence type="predicted"/>
<dbReference type="Proteomes" id="UP001239795">
    <property type="component" value="Unassembled WGS sequence"/>
</dbReference>
<evidence type="ECO:0000313" key="2">
    <source>
        <dbReference type="Proteomes" id="UP001239795"/>
    </source>
</evidence>
<keyword evidence="2" id="KW-1185">Reference proteome</keyword>
<sequence length="430" mass="48111">MGFFRRMFAFLEEGSHHALSKGKPSRSLMSAAVALHKMGRRPSSNSFRGENVASNSLTTTRCHAATCESSSESISNHSATATAQDESQLCVLNDAIDFEPEKQLAIRILRCRVPSTMSPRSSIESISPVKVHEAVYVKSSNKERFPAYPSISGLEPFSLLNAGSRRTVKSKQKVSGLSDLYQGQPFPPIEHLLTKPERQRIRQVSVSHVSTISSSSLSKQCDLDENVFVRFPSFEQAGVKQLGELLEHESRFAKYHEEDDDCDEWGIQCGGIDEAAVSSKRHSNIVNYEKYIDDSVIQQIYEDLPEAENADFKTATKSARNLRFGNYTTGKYVKIKSEQDDGVSKPQKKPGKWVAGLLRKAVSVFFPKVAQPALSLAAEPRLRFCHPLGLSEVLYTMETHHACVLHQHKMHYDYGSRDEINRLPPSLMFL</sequence>
<comment type="caution">
    <text evidence="1">The sequence shown here is derived from an EMBL/GenBank/DDBJ whole genome shotgun (WGS) entry which is preliminary data.</text>
</comment>
<gene>
    <name evidence="1" type="ORF">CMEL01_15466</name>
</gene>
<organism evidence="1 2">
    <name type="scientific">Colletotrichum melonis</name>
    <dbReference type="NCBI Taxonomy" id="1209925"/>
    <lineage>
        <taxon>Eukaryota</taxon>
        <taxon>Fungi</taxon>
        <taxon>Dikarya</taxon>
        <taxon>Ascomycota</taxon>
        <taxon>Pezizomycotina</taxon>
        <taxon>Sordariomycetes</taxon>
        <taxon>Hypocreomycetidae</taxon>
        <taxon>Glomerellales</taxon>
        <taxon>Glomerellaceae</taxon>
        <taxon>Colletotrichum</taxon>
        <taxon>Colletotrichum acutatum species complex</taxon>
    </lineage>
</organism>
<dbReference type="AlphaFoldDB" id="A0AAI9UGQ9"/>
<reference evidence="1 2" key="1">
    <citation type="submission" date="2016-10" db="EMBL/GenBank/DDBJ databases">
        <title>The genome sequence of Colletotrichum fioriniae PJ7.</title>
        <authorList>
            <person name="Baroncelli R."/>
        </authorList>
    </citation>
    <scope>NUCLEOTIDE SEQUENCE [LARGE SCALE GENOMIC DNA]</scope>
    <source>
        <strain evidence="1">Col 31</strain>
    </source>
</reference>
<name>A0AAI9UGQ9_9PEZI</name>